<proteinExistence type="predicted"/>
<sequence length="158" mass="17653">MCGGLSRKEEVCLPYVLLSLTLATLVVRRSMGYSNPRGSQWRSHCVRRCLLLASHGSDGVIYLSPTGRLLCSIPLRGESQDISTPSLVDTKMPILDFAMASLTRSMTTVIVMSITHGRIFVETRYRHLARIGNQNHQEVNDEMDRQYSALNAAITTIR</sequence>
<dbReference type="EMBL" id="ML977321">
    <property type="protein sequence ID" value="KAF2116130.1"/>
    <property type="molecule type" value="Genomic_DNA"/>
</dbReference>
<evidence type="ECO:0000313" key="1">
    <source>
        <dbReference type="EMBL" id="KAF2116130.1"/>
    </source>
</evidence>
<protein>
    <submittedName>
        <fullName evidence="1">Uncharacterized protein</fullName>
    </submittedName>
</protein>
<dbReference type="Proteomes" id="UP000799770">
    <property type="component" value="Unassembled WGS sequence"/>
</dbReference>
<reference evidence="1" key="1">
    <citation type="journal article" date="2020" name="Stud. Mycol.">
        <title>101 Dothideomycetes genomes: a test case for predicting lifestyles and emergence of pathogens.</title>
        <authorList>
            <person name="Haridas S."/>
            <person name="Albert R."/>
            <person name="Binder M."/>
            <person name="Bloem J."/>
            <person name="Labutti K."/>
            <person name="Salamov A."/>
            <person name="Andreopoulos B."/>
            <person name="Baker S."/>
            <person name="Barry K."/>
            <person name="Bills G."/>
            <person name="Bluhm B."/>
            <person name="Cannon C."/>
            <person name="Castanera R."/>
            <person name="Culley D."/>
            <person name="Daum C."/>
            <person name="Ezra D."/>
            <person name="Gonzalez J."/>
            <person name="Henrissat B."/>
            <person name="Kuo A."/>
            <person name="Liang C."/>
            <person name="Lipzen A."/>
            <person name="Lutzoni F."/>
            <person name="Magnuson J."/>
            <person name="Mondo S."/>
            <person name="Nolan M."/>
            <person name="Ohm R."/>
            <person name="Pangilinan J."/>
            <person name="Park H.-J."/>
            <person name="Ramirez L."/>
            <person name="Alfaro M."/>
            <person name="Sun H."/>
            <person name="Tritt A."/>
            <person name="Yoshinaga Y."/>
            <person name="Zwiers L.-H."/>
            <person name="Turgeon B."/>
            <person name="Goodwin S."/>
            <person name="Spatafora J."/>
            <person name="Crous P."/>
            <person name="Grigoriev I."/>
        </authorList>
    </citation>
    <scope>NUCLEOTIDE SEQUENCE</scope>
    <source>
        <strain evidence="1">CBS 627.86</strain>
    </source>
</reference>
<dbReference type="AlphaFoldDB" id="A0A6A5Z9J4"/>
<name>A0A6A5Z9J4_9PLEO</name>
<gene>
    <name evidence="1" type="ORF">BDV96DRAFT_43445</name>
</gene>
<evidence type="ECO:0000313" key="2">
    <source>
        <dbReference type="Proteomes" id="UP000799770"/>
    </source>
</evidence>
<keyword evidence="2" id="KW-1185">Reference proteome</keyword>
<organism evidence="1 2">
    <name type="scientific">Lophiotrema nucula</name>
    <dbReference type="NCBI Taxonomy" id="690887"/>
    <lineage>
        <taxon>Eukaryota</taxon>
        <taxon>Fungi</taxon>
        <taxon>Dikarya</taxon>
        <taxon>Ascomycota</taxon>
        <taxon>Pezizomycotina</taxon>
        <taxon>Dothideomycetes</taxon>
        <taxon>Pleosporomycetidae</taxon>
        <taxon>Pleosporales</taxon>
        <taxon>Lophiotremataceae</taxon>
        <taxon>Lophiotrema</taxon>
    </lineage>
</organism>
<accession>A0A6A5Z9J4</accession>